<name>A0A1Y1QDN1_9GAMM</name>
<organism evidence="2 3">
    <name type="scientific">Thiothrix lacustris</name>
    <dbReference type="NCBI Taxonomy" id="525917"/>
    <lineage>
        <taxon>Bacteria</taxon>
        <taxon>Pseudomonadati</taxon>
        <taxon>Pseudomonadota</taxon>
        <taxon>Gammaproteobacteria</taxon>
        <taxon>Thiotrichales</taxon>
        <taxon>Thiotrichaceae</taxon>
        <taxon>Thiothrix</taxon>
    </lineage>
</organism>
<feature type="domain" description="Type VI secretion system FHA" evidence="1">
    <location>
        <begin position="8"/>
        <end position="110"/>
    </location>
</feature>
<evidence type="ECO:0000259" key="1">
    <source>
        <dbReference type="Pfam" id="PF20232"/>
    </source>
</evidence>
<protein>
    <recommendedName>
        <fullName evidence="1">Type VI secretion system FHA domain-containing protein</fullName>
    </recommendedName>
</protein>
<feature type="non-terminal residue" evidence="2">
    <location>
        <position position="1"/>
    </location>
</feature>
<dbReference type="EMBL" id="MTEJ01000436">
    <property type="protein sequence ID" value="OQX03020.1"/>
    <property type="molecule type" value="Genomic_DNA"/>
</dbReference>
<dbReference type="Proteomes" id="UP000192491">
    <property type="component" value="Unassembled WGS sequence"/>
</dbReference>
<dbReference type="Pfam" id="PF20232">
    <property type="entry name" value="T6SS_FHA_C"/>
    <property type="match status" value="1"/>
</dbReference>
<evidence type="ECO:0000313" key="2">
    <source>
        <dbReference type="EMBL" id="OQX03020.1"/>
    </source>
</evidence>
<reference evidence="2 3" key="1">
    <citation type="submission" date="2017-01" db="EMBL/GenBank/DDBJ databases">
        <title>Novel large sulfur bacteria in the metagenomes of groundwater-fed chemosynthetic microbial mats in the Lake Huron basin.</title>
        <authorList>
            <person name="Sharrar A.M."/>
            <person name="Flood B.E."/>
            <person name="Bailey J.V."/>
            <person name="Jones D.S."/>
            <person name="Biddanda B."/>
            <person name="Ruberg S.A."/>
            <person name="Marcus D.N."/>
            <person name="Dick G.J."/>
        </authorList>
    </citation>
    <scope>NUCLEOTIDE SEQUENCE [LARGE SCALE GENOMIC DNA]</scope>
    <source>
        <strain evidence="2">A8</strain>
    </source>
</reference>
<gene>
    <name evidence="2" type="ORF">BWK73_40805</name>
</gene>
<comment type="caution">
    <text evidence="2">The sequence shown here is derived from an EMBL/GenBank/DDBJ whole genome shotgun (WGS) entry which is preliminary data.</text>
</comment>
<accession>A0A1Y1QDN1</accession>
<dbReference type="InterPro" id="IPR046883">
    <property type="entry name" value="T6SS_FHA_C"/>
</dbReference>
<sequence length="125" mass="14538">NNILSEFFLGKEKYVSLSAPSAIGESLELLYNHNIASGMALDAALDSLLESIDPSVLLKRFERYRPMDNRRNPDAWAWMMYRHYYSKLAGNSRLGFAQVFKDVFSQVYDKEMRKLKKENDNESFL</sequence>
<dbReference type="AlphaFoldDB" id="A0A1Y1QDN1"/>
<proteinExistence type="predicted"/>
<evidence type="ECO:0000313" key="3">
    <source>
        <dbReference type="Proteomes" id="UP000192491"/>
    </source>
</evidence>